<dbReference type="STRING" id="1834191.A5886_002304"/>
<evidence type="ECO:0000313" key="2">
    <source>
        <dbReference type="EMBL" id="OTN77207.1"/>
    </source>
</evidence>
<dbReference type="GO" id="GO:0030655">
    <property type="term" value="P:beta-lactam antibiotic catabolic process"/>
    <property type="evidence" value="ECO:0007669"/>
    <property type="project" value="InterPro"/>
</dbReference>
<name>A0A242A830_9ENTE</name>
<gene>
    <name evidence="2" type="ORF">A5886_002304</name>
</gene>
<dbReference type="GO" id="GO:0046677">
    <property type="term" value="P:response to antibiotic"/>
    <property type="evidence" value="ECO:0007669"/>
    <property type="project" value="InterPro"/>
</dbReference>
<dbReference type="RefSeq" id="WP_086275261.1">
    <property type="nucleotide sequence ID" value="NZ_NGKU01000001.1"/>
</dbReference>
<dbReference type="OrthoDB" id="9775096at2"/>
<dbReference type="AlphaFoldDB" id="A0A242A830"/>
<feature type="domain" description="Beta-lactamase class A catalytic" evidence="1">
    <location>
        <begin position="36"/>
        <end position="230"/>
    </location>
</feature>
<dbReference type="EMBL" id="NGKU01000001">
    <property type="protein sequence ID" value="OTN77207.1"/>
    <property type="molecule type" value="Genomic_DNA"/>
</dbReference>
<organism evidence="2 3">
    <name type="scientific">Candidatus Enterococcus testudinis</name>
    <dbReference type="NCBI Taxonomy" id="1834191"/>
    <lineage>
        <taxon>Bacteria</taxon>
        <taxon>Bacillati</taxon>
        <taxon>Bacillota</taxon>
        <taxon>Bacilli</taxon>
        <taxon>Lactobacillales</taxon>
        <taxon>Enterococcaceae</taxon>
        <taxon>Enterococcus</taxon>
    </lineage>
</organism>
<dbReference type="GO" id="GO:0008800">
    <property type="term" value="F:beta-lactamase activity"/>
    <property type="evidence" value="ECO:0007669"/>
    <property type="project" value="InterPro"/>
</dbReference>
<reference evidence="2 3" key="1">
    <citation type="submission" date="2017-05" db="EMBL/GenBank/DDBJ databases">
        <title>The Genome Sequence of Enterococcus sp. 8G7_MSG3316.</title>
        <authorList>
            <consortium name="The Broad Institute Genomics Platform"/>
            <consortium name="The Broad Institute Genomic Center for Infectious Diseases"/>
            <person name="Earl A."/>
            <person name="Manson A."/>
            <person name="Schwartman J."/>
            <person name="Gilmore M."/>
            <person name="Abouelleil A."/>
            <person name="Cao P."/>
            <person name="Chapman S."/>
            <person name="Cusick C."/>
            <person name="Shea T."/>
            <person name="Young S."/>
            <person name="Neafsey D."/>
            <person name="Nusbaum C."/>
            <person name="Birren B."/>
        </authorList>
    </citation>
    <scope>NUCLEOTIDE SEQUENCE [LARGE SCALE GENOMIC DNA]</scope>
    <source>
        <strain evidence="2 3">8G7_MSG3316</strain>
    </source>
</reference>
<dbReference type="Gene3D" id="3.40.710.10">
    <property type="entry name" value="DD-peptidase/beta-lactamase superfamily"/>
    <property type="match status" value="1"/>
</dbReference>
<evidence type="ECO:0000313" key="3">
    <source>
        <dbReference type="Proteomes" id="UP000195043"/>
    </source>
</evidence>
<sequence length="262" mass="29891">MAENQQFNQAMDQLIAEYQPALEMGLWIGTQSDCLYRYQSHQYFPAASIIKLAVYRYYLQQIQEARLFLDESCVIPPAQLVGGAGILSSLPERDHWQIKELLFLMIALSDNTATNVLIDRVGLSEIQASLTDPAIRLERYMMKPEKNKENQITAAASASLLMACLALESRLQITPSFFAKQQYQEGLPGLLAEADLPEFQMYNKTGRLHLIEHDVACFKNNQQSIYLAALSYDQEETGQGIIWLRRIGQLVYQHFFQDSRSI</sequence>
<proteinExistence type="predicted"/>
<comment type="caution">
    <text evidence="2">The sequence shown here is derived from an EMBL/GenBank/DDBJ whole genome shotgun (WGS) entry which is preliminary data.</text>
</comment>
<dbReference type="Pfam" id="PF13354">
    <property type="entry name" value="Beta-lactamase2"/>
    <property type="match status" value="1"/>
</dbReference>
<dbReference type="InterPro" id="IPR045155">
    <property type="entry name" value="Beta-lactam_cat"/>
</dbReference>
<protein>
    <recommendedName>
        <fullName evidence="1">Beta-lactamase class A catalytic domain-containing protein</fullName>
    </recommendedName>
</protein>
<dbReference type="PANTHER" id="PTHR35333">
    <property type="entry name" value="BETA-LACTAMASE"/>
    <property type="match status" value="1"/>
</dbReference>
<evidence type="ECO:0000259" key="1">
    <source>
        <dbReference type="Pfam" id="PF13354"/>
    </source>
</evidence>
<dbReference type="InterPro" id="IPR000871">
    <property type="entry name" value="Beta-lactam_class-A"/>
</dbReference>
<dbReference type="Proteomes" id="UP000195043">
    <property type="component" value="Unassembled WGS sequence"/>
</dbReference>
<keyword evidence="3" id="KW-1185">Reference proteome</keyword>
<dbReference type="SUPFAM" id="SSF56601">
    <property type="entry name" value="beta-lactamase/transpeptidase-like"/>
    <property type="match status" value="1"/>
</dbReference>
<dbReference type="PANTHER" id="PTHR35333:SF4">
    <property type="entry name" value="SLR0121 PROTEIN"/>
    <property type="match status" value="1"/>
</dbReference>
<dbReference type="InterPro" id="IPR012338">
    <property type="entry name" value="Beta-lactam/transpept-like"/>
</dbReference>
<accession>A0A242A830</accession>